<dbReference type="SFLD" id="SFLDS00003">
    <property type="entry name" value="Haloacid_Dehalogenase"/>
    <property type="match status" value="1"/>
</dbReference>
<dbReference type="InterPro" id="IPR023198">
    <property type="entry name" value="PGP-like_dom2"/>
</dbReference>
<evidence type="ECO:0000313" key="5">
    <source>
        <dbReference type="EMBL" id="THJ31365.1"/>
    </source>
</evidence>
<dbReference type="InterPro" id="IPR050155">
    <property type="entry name" value="HAD-like_hydrolase_sf"/>
</dbReference>
<dbReference type="InterPro" id="IPR036412">
    <property type="entry name" value="HAD-like_sf"/>
</dbReference>
<sequence>MSTTCWPCVNHFEVSPLVNDTLRPVKAVLFDLDGTLIDSATELAHAVNHMRAARALPPLPLEAYRPFVGRGARGLLPIGLNVGESHPEFAVLREEFFDTYEKCIGAATLPFDGVALLLQKISLAALPWGIVTNKVERFAVPIVQKTTALAQCGALIGGDTIAYSKPRPEPLLEAAARLGIDPRDCVYVGDDLRDMQAGQTAGMQTVAALYGYIAPDEDTRTWPATASIETPLQLTQLLRID</sequence>
<dbReference type="SUPFAM" id="SSF56784">
    <property type="entry name" value="HAD-like"/>
    <property type="match status" value="1"/>
</dbReference>
<dbReference type="GO" id="GO:0046872">
    <property type="term" value="F:metal ion binding"/>
    <property type="evidence" value="ECO:0007669"/>
    <property type="project" value="UniProtKB-KW"/>
</dbReference>
<comment type="caution">
    <text evidence="5">The sequence shown here is derived from an EMBL/GenBank/DDBJ whole genome shotgun (WGS) entry which is preliminary data.</text>
</comment>
<evidence type="ECO:0000256" key="1">
    <source>
        <dbReference type="ARBA" id="ARBA00022723"/>
    </source>
</evidence>
<evidence type="ECO:0000313" key="6">
    <source>
        <dbReference type="Proteomes" id="UP000306236"/>
    </source>
</evidence>
<dbReference type="Gene3D" id="1.10.150.240">
    <property type="entry name" value="Putative phosphatase, domain 2"/>
    <property type="match status" value="1"/>
</dbReference>
<dbReference type="NCBIfam" id="TIGR01549">
    <property type="entry name" value="HAD-SF-IA-v1"/>
    <property type="match status" value="1"/>
</dbReference>
<name>A0A4S5BKI1_9BURK</name>
<dbReference type="SFLD" id="SFLDG01129">
    <property type="entry name" value="C1.5:_HAD__Beta-PGM__Phosphata"/>
    <property type="match status" value="1"/>
</dbReference>
<keyword evidence="1" id="KW-0479">Metal-binding</keyword>
<protein>
    <submittedName>
        <fullName evidence="5">HAD family hydrolase</fullName>
    </submittedName>
</protein>
<dbReference type="InterPro" id="IPR023214">
    <property type="entry name" value="HAD_sf"/>
</dbReference>
<dbReference type="NCBIfam" id="TIGR01509">
    <property type="entry name" value="HAD-SF-IA-v3"/>
    <property type="match status" value="1"/>
</dbReference>
<dbReference type="Proteomes" id="UP000306236">
    <property type="component" value="Unassembled WGS sequence"/>
</dbReference>
<accession>A0A4S5BKI1</accession>
<dbReference type="GO" id="GO:0008967">
    <property type="term" value="F:phosphoglycolate phosphatase activity"/>
    <property type="evidence" value="ECO:0007669"/>
    <property type="project" value="TreeGrafter"/>
</dbReference>
<keyword evidence="4" id="KW-0119">Carbohydrate metabolism</keyword>
<evidence type="ECO:0000256" key="4">
    <source>
        <dbReference type="ARBA" id="ARBA00023277"/>
    </source>
</evidence>
<dbReference type="InterPro" id="IPR006439">
    <property type="entry name" value="HAD-SF_hydro_IA"/>
</dbReference>
<keyword evidence="2 5" id="KW-0378">Hydrolase</keyword>
<dbReference type="GO" id="GO:0005829">
    <property type="term" value="C:cytosol"/>
    <property type="evidence" value="ECO:0007669"/>
    <property type="project" value="TreeGrafter"/>
</dbReference>
<evidence type="ECO:0000256" key="2">
    <source>
        <dbReference type="ARBA" id="ARBA00022801"/>
    </source>
</evidence>
<dbReference type="OrthoDB" id="9776368at2"/>
<dbReference type="Pfam" id="PF13419">
    <property type="entry name" value="HAD_2"/>
    <property type="match status" value="1"/>
</dbReference>
<gene>
    <name evidence="5" type="ORF">E8K88_15185</name>
</gene>
<dbReference type="Gene3D" id="3.40.50.1000">
    <property type="entry name" value="HAD superfamily/HAD-like"/>
    <property type="match status" value="1"/>
</dbReference>
<evidence type="ECO:0000256" key="3">
    <source>
        <dbReference type="ARBA" id="ARBA00022842"/>
    </source>
</evidence>
<dbReference type="AlphaFoldDB" id="A0A4S5BKI1"/>
<dbReference type="PANTHER" id="PTHR43434">
    <property type="entry name" value="PHOSPHOGLYCOLATE PHOSPHATASE"/>
    <property type="match status" value="1"/>
</dbReference>
<dbReference type="EMBL" id="SSWX01000024">
    <property type="protein sequence ID" value="THJ31365.1"/>
    <property type="molecule type" value="Genomic_DNA"/>
</dbReference>
<reference evidence="5 6" key="1">
    <citation type="submission" date="2019-04" db="EMBL/GenBank/DDBJ databases">
        <title>Lampropedia sp YIM MLB12 draf genome.</title>
        <authorList>
            <person name="Wang Y.-X."/>
        </authorList>
    </citation>
    <scope>NUCLEOTIDE SEQUENCE [LARGE SCALE GENOMIC DNA]</scope>
    <source>
        <strain evidence="5 6">YIM MLB12</strain>
    </source>
</reference>
<keyword evidence="6" id="KW-1185">Reference proteome</keyword>
<dbReference type="GO" id="GO:0006281">
    <property type="term" value="P:DNA repair"/>
    <property type="evidence" value="ECO:0007669"/>
    <property type="project" value="TreeGrafter"/>
</dbReference>
<organism evidence="5 6">
    <name type="scientific">Lampropedia aestuarii</name>
    <dbReference type="NCBI Taxonomy" id="2562762"/>
    <lineage>
        <taxon>Bacteria</taxon>
        <taxon>Pseudomonadati</taxon>
        <taxon>Pseudomonadota</taxon>
        <taxon>Betaproteobacteria</taxon>
        <taxon>Burkholderiales</taxon>
        <taxon>Comamonadaceae</taxon>
        <taxon>Lampropedia</taxon>
    </lineage>
</organism>
<dbReference type="PANTHER" id="PTHR43434:SF23">
    <property type="entry name" value="PHOSPHOGLYCOLATE PHOSPHATASE"/>
    <property type="match status" value="1"/>
</dbReference>
<proteinExistence type="predicted"/>
<keyword evidence="3" id="KW-0460">Magnesium</keyword>
<dbReference type="InterPro" id="IPR041492">
    <property type="entry name" value="HAD_2"/>
</dbReference>